<proteinExistence type="predicted"/>
<keyword evidence="2" id="KW-1185">Reference proteome</keyword>
<dbReference type="Proteomes" id="UP000018144">
    <property type="component" value="Unassembled WGS sequence"/>
</dbReference>
<evidence type="ECO:0000313" key="2">
    <source>
        <dbReference type="Proteomes" id="UP000018144"/>
    </source>
</evidence>
<name>U4L424_PYROM</name>
<dbReference type="AlphaFoldDB" id="U4L424"/>
<reference evidence="1 2" key="1">
    <citation type="journal article" date="2013" name="PLoS Genet.">
        <title>The genome and development-dependent transcriptomes of Pyronema confluens: a window into fungal evolution.</title>
        <authorList>
            <person name="Traeger S."/>
            <person name="Altegoer F."/>
            <person name="Freitag M."/>
            <person name="Gabaldon T."/>
            <person name="Kempken F."/>
            <person name="Kumar A."/>
            <person name="Marcet-Houben M."/>
            <person name="Poggeler S."/>
            <person name="Stajich J.E."/>
            <person name="Nowrousian M."/>
        </authorList>
    </citation>
    <scope>NUCLEOTIDE SEQUENCE [LARGE SCALE GENOMIC DNA]</scope>
    <source>
        <strain evidence="2">CBS 100304</strain>
        <tissue evidence="1">Vegetative mycelium</tissue>
    </source>
</reference>
<sequence>MPSMGRPLRRPREGVQVAPGGLRLVPTVHRQTAFPIPRVGIVGVFQMVGYLCHAQHSKYPTCTAP</sequence>
<dbReference type="EMBL" id="HF935626">
    <property type="protein sequence ID" value="CCX11539.1"/>
    <property type="molecule type" value="Genomic_DNA"/>
</dbReference>
<evidence type="ECO:0000313" key="1">
    <source>
        <dbReference type="EMBL" id="CCX11539.1"/>
    </source>
</evidence>
<accession>U4L424</accession>
<organism evidence="1 2">
    <name type="scientific">Pyronema omphalodes (strain CBS 100304)</name>
    <name type="common">Pyronema confluens</name>
    <dbReference type="NCBI Taxonomy" id="1076935"/>
    <lineage>
        <taxon>Eukaryota</taxon>
        <taxon>Fungi</taxon>
        <taxon>Dikarya</taxon>
        <taxon>Ascomycota</taxon>
        <taxon>Pezizomycotina</taxon>
        <taxon>Pezizomycetes</taxon>
        <taxon>Pezizales</taxon>
        <taxon>Pyronemataceae</taxon>
        <taxon>Pyronema</taxon>
    </lineage>
</organism>
<gene>
    <name evidence="1" type="ORF">PCON_11133</name>
</gene>
<protein>
    <submittedName>
        <fullName evidence="1">Uncharacterized protein</fullName>
    </submittedName>
</protein>